<dbReference type="InterPro" id="IPR000845">
    <property type="entry name" value="Nucleoside_phosphorylase_d"/>
</dbReference>
<evidence type="ECO:0000313" key="4">
    <source>
        <dbReference type="Proteomes" id="UP000076552"/>
    </source>
</evidence>
<dbReference type="Gene3D" id="3.40.50.1580">
    <property type="entry name" value="Nucleoside phosphorylase domain"/>
    <property type="match status" value="1"/>
</dbReference>
<proteinExistence type="predicted"/>
<organism evidence="3 4">
    <name type="scientific">Colletotrichum tofieldiae</name>
    <dbReference type="NCBI Taxonomy" id="708197"/>
    <lineage>
        <taxon>Eukaryota</taxon>
        <taxon>Fungi</taxon>
        <taxon>Dikarya</taxon>
        <taxon>Ascomycota</taxon>
        <taxon>Pezizomycotina</taxon>
        <taxon>Sordariomycetes</taxon>
        <taxon>Hypocreomycetidae</taxon>
        <taxon>Glomerellales</taxon>
        <taxon>Glomerellaceae</taxon>
        <taxon>Colletotrichum</taxon>
        <taxon>Colletotrichum spaethianum species complex</taxon>
    </lineage>
</organism>
<evidence type="ECO:0000313" key="3">
    <source>
        <dbReference type="EMBL" id="KZL72960.1"/>
    </source>
</evidence>
<dbReference type="EMBL" id="LFIV01000050">
    <property type="protein sequence ID" value="KZL72960.1"/>
    <property type="molecule type" value="Genomic_DNA"/>
</dbReference>
<evidence type="ECO:0000256" key="1">
    <source>
        <dbReference type="SAM" id="MobiDB-lite"/>
    </source>
</evidence>
<reference evidence="3 4" key="1">
    <citation type="submission" date="2015-06" db="EMBL/GenBank/DDBJ databases">
        <title>Survival trade-offs in plant roots during colonization by closely related pathogenic and mutualistic fungi.</title>
        <authorList>
            <person name="Hacquard S."/>
            <person name="Kracher B."/>
            <person name="Hiruma K."/>
            <person name="Weinman A."/>
            <person name="Muench P."/>
            <person name="Garrido Oter R."/>
            <person name="Ver Loren van Themaat E."/>
            <person name="Dallerey J.-F."/>
            <person name="Damm U."/>
            <person name="Henrissat B."/>
            <person name="Lespinet O."/>
            <person name="Thon M."/>
            <person name="Kemen E."/>
            <person name="McHardy A.C."/>
            <person name="Schulze-Lefert P."/>
            <person name="O'Connell R.J."/>
        </authorList>
    </citation>
    <scope>NUCLEOTIDE SEQUENCE [LARGE SCALE GENOMIC DNA]</scope>
    <source>
        <strain evidence="3 4">0861</strain>
    </source>
</reference>
<dbReference type="Pfam" id="PF01048">
    <property type="entry name" value="PNP_UDP_1"/>
    <property type="match status" value="1"/>
</dbReference>
<dbReference type="STRING" id="708197.A0A166U5A1"/>
<dbReference type="PANTHER" id="PTHR46082:SF6">
    <property type="entry name" value="AAA+ ATPASE DOMAIN-CONTAINING PROTEIN-RELATED"/>
    <property type="match status" value="1"/>
</dbReference>
<dbReference type="GO" id="GO:0003824">
    <property type="term" value="F:catalytic activity"/>
    <property type="evidence" value="ECO:0007669"/>
    <property type="project" value="InterPro"/>
</dbReference>
<dbReference type="InterPro" id="IPR053137">
    <property type="entry name" value="NLR-like"/>
</dbReference>
<dbReference type="InterPro" id="IPR035994">
    <property type="entry name" value="Nucleoside_phosphorylase_sf"/>
</dbReference>
<dbReference type="GO" id="GO:0009116">
    <property type="term" value="P:nucleoside metabolic process"/>
    <property type="evidence" value="ECO:0007669"/>
    <property type="project" value="InterPro"/>
</dbReference>
<evidence type="ECO:0000259" key="2">
    <source>
        <dbReference type="Pfam" id="PF01048"/>
    </source>
</evidence>
<feature type="region of interest" description="Disordered" evidence="1">
    <location>
        <begin position="356"/>
        <end position="377"/>
    </location>
</feature>
<dbReference type="PANTHER" id="PTHR46082">
    <property type="entry name" value="ATP/GTP-BINDING PROTEIN-RELATED"/>
    <property type="match status" value="1"/>
</dbReference>
<keyword evidence="4" id="KW-1185">Reference proteome</keyword>
<comment type="caution">
    <text evidence="3">The sequence shown here is derived from an EMBL/GenBank/DDBJ whole genome shotgun (WGS) entry which is preliminary data.</text>
</comment>
<dbReference type="SUPFAM" id="SSF53167">
    <property type="entry name" value="Purine and uridine phosphorylases"/>
    <property type="match status" value="1"/>
</dbReference>
<dbReference type="AlphaFoldDB" id="A0A166U5A1"/>
<gene>
    <name evidence="3" type="ORF">CT0861_01163</name>
</gene>
<protein>
    <submittedName>
        <fullName evidence="3">Phosphorylase superfamily protein</fullName>
    </submittedName>
</protein>
<sequence>MYSLPRPASRNDFKVAIICALPLEFDAVTLLFDEFWGEDGDPYGRAPGDTNTYTTGRIGNQDVVLVVLPGIGNNSAAAAAASFRSSYGCLKLALLVGVCGGVPKIGSDEVLLGDVIISKTLVQYDFGRQFLETFVTKNTIDDSLGRANRDIRGLIANLETEHGQERLQDKAAKHLQHLRSAAARKRRRANYHYPGAAEDKLFAPDYAHQHRKSCDLCATEGRSFCEAAARTSCADLGCDGSKLISRKRLQAEGGTTGDGSRFPYIFIGRIASGDMVMKSGKHRDQIAAAHNVIAFEMEGAGAWDEVPCIVVKGVCDYADSHKNKGSQDYAAATAASVARAVLERYVVGDGSVTRARGAEQERGTGGGRTISNNSFGNNTQIMQGDLYENRGFGQL</sequence>
<accession>A0A166U5A1</accession>
<dbReference type="Proteomes" id="UP000076552">
    <property type="component" value="Unassembled WGS sequence"/>
</dbReference>
<name>A0A166U5A1_9PEZI</name>
<feature type="domain" description="Nucleoside phosphorylase" evidence="2">
    <location>
        <begin position="14"/>
        <end position="130"/>
    </location>
</feature>